<protein>
    <submittedName>
        <fullName evidence="1">Uncharacterized protein</fullName>
    </submittedName>
</protein>
<dbReference type="AlphaFoldDB" id="A0A098G0C0"/>
<sequence length="59" mass="6558">MPVWAGYAVKPDYGKKSYRVGSDPVSKPPNSGFIFTPLTANMRLNTNQIVVRLNYALNV</sequence>
<accession>A0A098G0C0</accession>
<dbReference type="STRING" id="1212491.LFA_0494"/>
<dbReference type="EMBL" id="LN614827">
    <property type="protein sequence ID" value="CEG55952.1"/>
    <property type="molecule type" value="Genomic_DNA"/>
</dbReference>
<reference evidence="2" key="1">
    <citation type="submission" date="2014-09" db="EMBL/GenBank/DDBJ databases">
        <authorList>
            <person name="Gomez-Valero L."/>
        </authorList>
    </citation>
    <scope>NUCLEOTIDE SEQUENCE [LARGE SCALE GENOMIC DNA]</scope>
    <source>
        <strain evidence="2">ATCC700992</strain>
    </source>
</reference>
<keyword evidence="2" id="KW-1185">Reference proteome</keyword>
<organism evidence="1 2">
    <name type="scientific">Legionella fallonii LLAP-10</name>
    <dbReference type="NCBI Taxonomy" id="1212491"/>
    <lineage>
        <taxon>Bacteria</taxon>
        <taxon>Pseudomonadati</taxon>
        <taxon>Pseudomonadota</taxon>
        <taxon>Gammaproteobacteria</taxon>
        <taxon>Legionellales</taxon>
        <taxon>Legionellaceae</taxon>
        <taxon>Legionella</taxon>
    </lineage>
</organism>
<proteinExistence type="predicted"/>
<name>A0A098G0C0_9GAMM</name>
<evidence type="ECO:0000313" key="2">
    <source>
        <dbReference type="Proteomes" id="UP000032430"/>
    </source>
</evidence>
<dbReference type="Proteomes" id="UP000032430">
    <property type="component" value="Chromosome I"/>
</dbReference>
<evidence type="ECO:0000313" key="1">
    <source>
        <dbReference type="EMBL" id="CEG55952.1"/>
    </source>
</evidence>
<dbReference type="HOGENOM" id="CLU_2954891_0_0_6"/>
<dbReference type="KEGG" id="lfa:LFA_0494"/>
<gene>
    <name evidence="1" type="ORF">LFA_0494</name>
</gene>